<dbReference type="PANTHER" id="PTHR45005">
    <property type="match status" value="1"/>
</dbReference>
<dbReference type="OrthoDB" id="548564at2759"/>
<dbReference type="InterPro" id="IPR053277">
    <property type="entry name" value="Endomembrane_traffic_mod"/>
</dbReference>
<dbReference type="EMBL" id="JAAALK010001995">
    <property type="protein sequence ID" value="KAG8038420.1"/>
    <property type="molecule type" value="Genomic_DNA"/>
</dbReference>
<comment type="caution">
    <text evidence="2">The sequence shown here is derived from an EMBL/GenBank/DDBJ whole genome shotgun (WGS) entry which is preliminary data.</text>
</comment>
<dbReference type="Proteomes" id="UP000729402">
    <property type="component" value="Unassembled WGS sequence"/>
</dbReference>
<evidence type="ECO:0000313" key="2">
    <source>
        <dbReference type="EMBL" id="KAG8038420.1"/>
    </source>
</evidence>
<feature type="region of interest" description="Disordered" evidence="1">
    <location>
        <begin position="30"/>
        <end position="55"/>
    </location>
</feature>
<reference evidence="2" key="1">
    <citation type="journal article" date="2021" name="bioRxiv">
        <title>Whole Genome Assembly and Annotation of Northern Wild Rice, Zizania palustris L., Supports a Whole Genome Duplication in the Zizania Genus.</title>
        <authorList>
            <person name="Haas M."/>
            <person name="Kono T."/>
            <person name="Macchietto M."/>
            <person name="Millas R."/>
            <person name="McGilp L."/>
            <person name="Shao M."/>
            <person name="Duquette J."/>
            <person name="Hirsch C.N."/>
            <person name="Kimball J."/>
        </authorList>
    </citation>
    <scope>NUCLEOTIDE SEQUENCE</scope>
    <source>
        <tissue evidence="2">Fresh leaf tissue</tissue>
    </source>
</reference>
<organism evidence="2 3">
    <name type="scientific">Zizania palustris</name>
    <name type="common">Northern wild rice</name>
    <dbReference type="NCBI Taxonomy" id="103762"/>
    <lineage>
        <taxon>Eukaryota</taxon>
        <taxon>Viridiplantae</taxon>
        <taxon>Streptophyta</taxon>
        <taxon>Embryophyta</taxon>
        <taxon>Tracheophyta</taxon>
        <taxon>Spermatophyta</taxon>
        <taxon>Magnoliopsida</taxon>
        <taxon>Liliopsida</taxon>
        <taxon>Poales</taxon>
        <taxon>Poaceae</taxon>
        <taxon>BOP clade</taxon>
        <taxon>Oryzoideae</taxon>
        <taxon>Oryzeae</taxon>
        <taxon>Zizaniinae</taxon>
        <taxon>Zizania</taxon>
    </lineage>
</organism>
<protein>
    <recommendedName>
        <fullName evidence="4">Tetratricopeptide repeat (TPR)-like superfamily protein</fullName>
    </recommendedName>
</protein>
<name>A0A8J5QPN5_ZIZPA</name>
<accession>A0A8J5QPN5</accession>
<sequence>MEEPAQVRPAGDMDLPNGAAAEVVVPVVEVQEEDEPPRSATAKQEEAKATLGAEGSRPFTMRELLGELKEDGEVAAGSGGSVRSSFGERNGMGSAGGRGFLIQESADNVDPNSSSSKDALLEEACKKYAEATRLCPTLYDAYYNWAIAIADRAKMRGRTKEAEELWKQALNNWGLGLQELSVIVPAREKQTIIKAAIKNNLTIAHLADLYQHNSIANKPEEIQFR</sequence>
<evidence type="ECO:0000256" key="1">
    <source>
        <dbReference type="SAM" id="MobiDB-lite"/>
    </source>
</evidence>
<dbReference type="AlphaFoldDB" id="A0A8J5QPN5"/>
<keyword evidence="3" id="KW-1185">Reference proteome</keyword>
<reference evidence="2" key="2">
    <citation type="submission" date="2021-02" db="EMBL/GenBank/DDBJ databases">
        <authorList>
            <person name="Kimball J.A."/>
            <person name="Haas M.W."/>
            <person name="Macchietto M."/>
            <person name="Kono T."/>
            <person name="Duquette J."/>
            <person name="Shao M."/>
        </authorList>
    </citation>
    <scope>NUCLEOTIDE SEQUENCE</scope>
    <source>
        <tissue evidence="2">Fresh leaf tissue</tissue>
    </source>
</reference>
<evidence type="ECO:0000313" key="3">
    <source>
        <dbReference type="Proteomes" id="UP000729402"/>
    </source>
</evidence>
<evidence type="ECO:0008006" key="4">
    <source>
        <dbReference type="Google" id="ProtNLM"/>
    </source>
</evidence>
<dbReference type="PANTHER" id="PTHR45005:SF2">
    <property type="entry name" value="PROTEIN HLB1"/>
    <property type="match status" value="1"/>
</dbReference>
<gene>
    <name evidence="2" type="ORF">GUJ93_ZPchr0518g18750</name>
</gene>
<proteinExistence type="predicted"/>